<dbReference type="Proteomes" id="UP001177021">
    <property type="component" value="Unassembled WGS sequence"/>
</dbReference>
<comment type="caution">
    <text evidence="1">The sequence shown here is derived from an EMBL/GenBank/DDBJ whole genome shotgun (WGS) entry which is preliminary data.</text>
</comment>
<evidence type="ECO:0000313" key="2">
    <source>
        <dbReference type="Proteomes" id="UP001177021"/>
    </source>
</evidence>
<dbReference type="EMBL" id="CASHSV030000206">
    <property type="protein sequence ID" value="CAJ2652501.1"/>
    <property type="molecule type" value="Genomic_DNA"/>
</dbReference>
<keyword evidence="2" id="KW-1185">Reference proteome</keyword>
<organism evidence="1 2">
    <name type="scientific">Trifolium pratense</name>
    <name type="common">Red clover</name>
    <dbReference type="NCBI Taxonomy" id="57577"/>
    <lineage>
        <taxon>Eukaryota</taxon>
        <taxon>Viridiplantae</taxon>
        <taxon>Streptophyta</taxon>
        <taxon>Embryophyta</taxon>
        <taxon>Tracheophyta</taxon>
        <taxon>Spermatophyta</taxon>
        <taxon>Magnoliopsida</taxon>
        <taxon>eudicotyledons</taxon>
        <taxon>Gunneridae</taxon>
        <taxon>Pentapetalae</taxon>
        <taxon>rosids</taxon>
        <taxon>fabids</taxon>
        <taxon>Fabales</taxon>
        <taxon>Fabaceae</taxon>
        <taxon>Papilionoideae</taxon>
        <taxon>50 kb inversion clade</taxon>
        <taxon>NPAAA clade</taxon>
        <taxon>Hologalegina</taxon>
        <taxon>IRL clade</taxon>
        <taxon>Trifolieae</taxon>
        <taxon>Trifolium</taxon>
    </lineage>
</organism>
<evidence type="ECO:0000313" key="1">
    <source>
        <dbReference type="EMBL" id="CAJ2652501.1"/>
    </source>
</evidence>
<sequence>MKSRRGRCVRPSAVLEKESKHFMKAILPSPIHAKQIRIPDEFITRFGNELKNVVTIIVPDGCVWEMELKKCDEHVFFCNGWQEFVEYYSIGYGCYLSFKYKGNSKFRVIIFNATSVEICYPLKTPSTNGEQNKKYSSPRKRSKVETSENHGKKVKIMSKDASKRAEDAANVFNPNNPYFCSKVAKGRCVYVPSDFAFKYLKLNVPIKLQNSHGEQQEVFCILPDSRSSYMRISKGFSKFQRNNNLSPGDYCVFELIKKKPVVLKVTMFRAVDYCD</sequence>
<name>A0ACB0K8C3_TRIPR</name>
<proteinExistence type="predicted"/>
<accession>A0ACB0K8C3</accession>
<protein>
    <submittedName>
        <fullName evidence="1">Uncharacterized protein</fullName>
    </submittedName>
</protein>
<reference evidence="1" key="1">
    <citation type="submission" date="2023-10" db="EMBL/GenBank/DDBJ databases">
        <authorList>
            <person name="Rodriguez Cubillos JULIANA M."/>
            <person name="De Vega J."/>
        </authorList>
    </citation>
    <scope>NUCLEOTIDE SEQUENCE</scope>
</reference>
<gene>
    <name evidence="1" type="ORF">MILVUS5_LOCUS19974</name>
</gene>